<dbReference type="InterPro" id="IPR011009">
    <property type="entry name" value="Kinase-like_dom_sf"/>
</dbReference>
<feature type="compositionally biased region" description="Polar residues" evidence="11">
    <location>
        <begin position="210"/>
        <end position="219"/>
    </location>
</feature>
<accession>A0A5C6BPP2</accession>
<keyword evidence="9" id="KW-0963">Cytoplasm</keyword>
<comment type="similarity">
    <text evidence="3">Belongs to the protein kinase superfamily. NEK Ser/Thr protein kinase family. NIMA subfamily.</text>
</comment>
<protein>
    <submittedName>
        <fullName evidence="14">Serine/threonine-protein kinase PknB</fullName>
        <ecNumber evidence="14">2.7.11.1</ecNumber>
    </submittedName>
</protein>
<evidence type="ECO:0000256" key="6">
    <source>
        <dbReference type="ARBA" id="ARBA00022741"/>
    </source>
</evidence>
<dbReference type="InterPro" id="IPR008271">
    <property type="entry name" value="Ser/Thr_kinase_AS"/>
</dbReference>
<evidence type="ECO:0000259" key="13">
    <source>
        <dbReference type="PROSITE" id="PS50011"/>
    </source>
</evidence>
<keyword evidence="8 10" id="KW-0067">ATP-binding</keyword>
<feature type="compositionally biased region" description="Basic and acidic residues" evidence="11">
    <location>
        <begin position="220"/>
        <end position="232"/>
    </location>
</feature>
<dbReference type="PANTHER" id="PTHR43289:SF34">
    <property type="entry name" value="SERINE_THREONINE-PROTEIN KINASE YBDM-RELATED"/>
    <property type="match status" value="1"/>
</dbReference>
<dbReference type="Gene3D" id="1.10.510.10">
    <property type="entry name" value="Transferase(Phosphotransferase) domain 1"/>
    <property type="match status" value="1"/>
</dbReference>
<keyword evidence="9" id="KW-0206">Cytoskeleton</keyword>
<keyword evidence="15" id="KW-1185">Reference proteome</keyword>
<keyword evidence="6 10" id="KW-0547">Nucleotide-binding</keyword>
<sequence length="531" mass="59377">MTRNDSRRTPIEMLAEDFSRRLQAGDQPTIDEYLVNYPSYAEGIRSLFPIIAILEEAKPQDDSHPTVVVNEPALPAQTVFGDFVIQREVGRGGMGIVYEAMQSSLNRRVALKVLPANYLPSPKHVLRFKREALSSAKLHHTNIAPVFGVGDKDGSHYYAMQLIDGYSLDSIIGCLKRLTEEEGDDAAALDEYLDSRPDATLSSTGIAQRLVSSKVTTEQPHLEGRNPPDPHSLKRSSASDQSEMSGGDSSTRFWRFFVQPTGVRTESYYWRNIAGMGIQVGGALQHAHDMAIYHRDIKPSNLMIDFTGKVWVTDFGLARVLGDTNLTESHDTVGTLRYMAPEQFRGEFDVRTEIYNLGVTLYEIATLQPAVTEPEAPRLIQQAMTEPPIRPRAINREIPRDLETIILKSIAADPADRYQSALELTEDLRRFAAGDVIHAGRKRPLAVLWRWCQRNSTIARLASAVLILLLSVAVVATVGYVRTTNALGAVDEERQVAKDRQAQTQKQQARDRQRIKRLEDALKQHGIQVPR</sequence>
<organism evidence="14 15">
    <name type="scientific">Symmachiella macrocystis</name>
    <dbReference type="NCBI Taxonomy" id="2527985"/>
    <lineage>
        <taxon>Bacteria</taxon>
        <taxon>Pseudomonadati</taxon>
        <taxon>Planctomycetota</taxon>
        <taxon>Planctomycetia</taxon>
        <taxon>Planctomycetales</taxon>
        <taxon>Planctomycetaceae</taxon>
        <taxon>Symmachiella</taxon>
    </lineage>
</organism>
<dbReference type="InterPro" id="IPR017441">
    <property type="entry name" value="Protein_kinase_ATP_BS"/>
</dbReference>
<dbReference type="PROSITE" id="PS00107">
    <property type="entry name" value="PROTEIN_KINASE_ATP"/>
    <property type="match status" value="1"/>
</dbReference>
<dbReference type="CDD" id="cd14014">
    <property type="entry name" value="STKc_PknB_like"/>
    <property type="match status" value="1"/>
</dbReference>
<dbReference type="GO" id="GO:0004674">
    <property type="term" value="F:protein serine/threonine kinase activity"/>
    <property type="evidence" value="ECO:0007669"/>
    <property type="project" value="UniProtKB-KW"/>
</dbReference>
<reference evidence="14 15" key="1">
    <citation type="submission" date="2019-02" db="EMBL/GenBank/DDBJ databases">
        <title>Deep-cultivation of Planctomycetes and their phenomic and genomic characterization uncovers novel biology.</title>
        <authorList>
            <person name="Wiegand S."/>
            <person name="Jogler M."/>
            <person name="Boedeker C."/>
            <person name="Pinto D."/>
            <person name="Vollmers J."/>
            <person name="Rivas-Marin E."/>
            <person name="Kohn T."/>
            <person name="Peeters S.H."/>
            <person name="Heuer A."/>
            <person name="Rast P."/>
            <person name="Oberbeckmann S."/>
            <person name="Bunk B."/>
            <person name="Jeske O."/>
            <person name="Meyerdierks A."/>
            <person name="Storesund J.E."/>
            <person name="Kallscheuer N."/>
            <person name="Luecker S."/>
            <person name="Lage O.M."/>
            <person name="Pohl T."/>
            <person name="Merkel B.J."/>
            <person name="Hornburger P."/>
            <person name="Mueller R.-W."/>
            <person name="Bruemmer F."/>
            <person name="Labrenz M."/>
            <person name="Spormann A.M."/>
            <person name="Op Den Camp H."/>
            <person name="Overmann J."/>
            <person name="Amann R."/>
            <person name="Jetten M.S.M."/>
            <person name="Mascher T."/>
            <person name="Medema M.H."/>
            <person name="Devos D.P."/>
            <person name="Kaster A.-K."/>
            <person name="Ovreas L."/>
            <person name="Rohde M."/>
            <person name="Galperin M.Y."/>
            <person name="Jogler C."/>
        </authorList>
    </citation>
    <scope>NUCLEOTIDE SEQUENCE [LARGE SCALE GENOMIC DNA]</scope>
    <source>
        <strain evidence="14 15">CA54</strain>
    </source>
</reference>
<feature type="binding site" evidence="10">
    <location>
        <position position="112"/>
    </location>
    <ligand>
        <name>ATP</name>
        <dbReference type="ChEBI" id="CHEBI:30616"/>
    </ligand>
</feature>
<evidence type="ECO:0000256" key="7">
    <source>
        <dbReference type="ARBA" id="ARBA00022777"/>
    </source>
</evidence>
<proteinExistence type="inferred from homology"/>
<evidence type="ECO:0000256" key="4">
    <source>
        <dbReference type="ARBA" id="ARBA00022527"/>
    </source>
</evidence>
<comment type="subcellular location">
    <subcellularLocation>
        <location evidence="1">Cytoplasm</location>
        <location evidence="1">Cytoskeleton</location>
        <location evidence="1">Microtubule organizing center</location>
        <location evidence="1">Centrosome</location>
    </subcellularLocation>
    <subcellularLocation>
        <location evidence="2">Cytoplasm</location>
        <location evidence="2">Cytoskeleton</location>
        <location evidence="2">Spindle pole</location>
    </subcellularLocation>
</comment>
<feature type="compositionally biased region" description="Polar residues" evidence="11">
    <location>
        <begin position="235"/>
        <end position="248"/>
    </location>
</feature>
<dbReference type="Proteomes" id="UP000320735">
    <property type="component" value="Unassembled WGS sequence"/>
</dbReference>
<gene>
    <name evidence="14" type="primary">pknB_8</name>
    <name evidence="14" type="ORF">CA54_24970</name>
</gene>
<evidence type="ECO:0000256" key="3">
    <source>
        <dbReference type="ARBA" id="ARBA00010886"/>
    </source>
</evidence>
<dbReference type="Pfam" id="PF07714">
    <property type="entry name" value="PK_Tyr_Ser-Thr"/>
    <property type="match status" value="1"/>
</dbReference>
<dbReference type="GO" id="GO:0005524">
    <property type="term" value="F:ATP binding"/>
    <property type="evidence" value="ECO:0007669"/>
    <property type="project" value="UniProtKB-UniRule"/>
</dbReference>
<evidence type="ECO:0000256" key="12">
    <source>
        <dbReference type="SAM" id="Phobius"/>
    </source>
</evidence>
<keyword evidence="7 14" id="KW-0418">Kinase</keyword>
<dbReference type="EC" id="2.7.11.1" evidence="14"/>
<dbReference type="OrthoDB" id="6111975at2"/>
<dbReference type="SMART" id="SM00220">
    <property type="entry name" value="S_TKc"/>
    <property type="match status" value="1"/>
</dbReference>
<evidence type="ECO:0000256" key="10">
    <source>
        <dbReference type="PROSITE-ProRule" id="PRU10141"/>
    </source>
</evidence>
<name>A0A5C6BPP2_9PLAN</name>
<evidence type="ECO:0000313" key="14">
    <source>
        <dbReference type="EMBL" id="TWU13662.1"/>
    </source>
</evidence>
<evidence type="ECO:0000256" key="1">
    <source>
        <dbReference type="ARBA" id="ARBA00004300"/>
    </source>
</evidence>
<keyword evidence="12" id="KW-0472">Membrane</keyword>
<dbReference type="GO" id="GO:0000922">
    <property type="term" value="C:spindle pole"/>
    <property type="evidence" value="ECO:0007669"/>
    <property type="project" value="UniProtKB-SubCell"/>
</dbReference>
<evidence type="ECO:0000256" key="8">
    <source>
        <dbReference type="ARBA" id="ARBA00022840"/>
    </source>
</evidence>
<feature type="region of interest" description="Disordered" evidence="11">
    <location>
        <begin position="210"/>
        <end position="248"/>
    </location>
</feature>
<dbReference type="AlphaFoldDB" id="A0A5C6BPP2"/>
<keyword evidence="12" id="KW-0812">Transmembrane</keyword>
<dbReference type="InterPro" id="IPR001245">
    <property type="entry name" value="Ser-Thr/Tyr_kinase_cat_dom"/>
</dbReference>
<evidence type="ECO:0000313" key="15">
    <source>
        <dbReference type="Proteomes" id="UP000320735"/>
    </source>
</evidence>
<evidence type="ECO:0000256" key="2">
    <source>
        <dbReference type="ARBA" id="ARBA00004647"/>
    </source>
</evidence>
<dbReference type="GO" id="GO:0005813">
    <property type="term" value="C:centrosome"/>
    <property type="evidence" value="ECO:0007669"/>
    <property type="project" value="UniProtKB-SubCell"/>
</dbReference>
<comment type="caution">
    <text evidence="14">The sequence shown here is derived from an EMBL/GenBank/DDBJ whole genome shotgun (WGS) entry which is preliminary data.</text>
</comment>
<feature type="domain" description="Protein kinase" evidence="13">
    <location>
        <begin position="83"/>
        <end position="432"/>
    </location>
</feature>
<evidence type="ECO:0000256" key="9">
    <source>
        <dbReference type="ARBA" id="ARBA00023212"/>
    </source>
</evidence>
<dbReference type="RefSeq" id="WP_146370957.1">
    <property type="nucleotide sequence ID" value="NZ_SJPP01000001.1"/>
</dbReference>
<keyword evidence="5 14" id="KW-0808">Transferase</keyword>
<dbReference type="PROSITE" id="PS00108">
    <property type="entry name" value="PROTEIN_KINASE_ST"/>
    <property type="match status" value="1"/>
</dbReference>
<keyword evidence="12" id="KW-1133">Transmembrane helix</keyword>
<dbReference type="PROSITE" id="PS50011">
    <property type="entry name" value="PROTEIN_KINASE_DOM"/>
    <property type="match status" value="1"/>
</dbReference>
<dbReference type="Gene3D" id="3.30.200.20">
    <property type="entry name" value="Phosphorylase Kinase, domain 1"/>
    <property type="match status" value="1"/>
</dbReference>
<evidence type="ECO:0000256" key="11">
    <source>
        <dbReference type="SAM" id="MobiDB-lite"/>
    </source>
</evidence>
<dbReference type="SUPFAM" id="SSF56112">
    <property type="entry name" value="Protein kinase-like (PK-like)"/>
    <property type="match status" value="1"/>
</dbReference>
<dbReference type="PANTHER" id="PTHR43289">
    <property type="entry name" value="MITOGEN-ACTIVATED PROTEIN KINASE KINASE KINASE 20-RELATED"/>
    <property type="match status" value="1"/>
</dbReference>
<feature type="transmembrane region" description="Helical" evidence="12">
    <location>
        <begin position="461"/>
        <end position="481"/>
    </location>
</feature>
<dbReference type="InterPro" id="IPR000719">
    <property type="entry name" value="Prot_kinase_dom"/>
</dbReference>
<dbReference type="EMBL" id="SJPP01000001">
    <property type="protein sequence ID" value="TWU13662.1"/>
    <property type="molecule type" value="Genomic_DNA"/>
</dbReference>
<evidence type="ECO:0000256" key="5">
    <source>
        <dbReference type="ARBA" id="ARBA00022679"/>
    </source>
</evidence>
<keyword evidence="4" id="KW-0723">Serine/threonine-protein kinase</keyword>